<protein>
    <submittedName>
        <fullName evidence="3">Uncharacterized protein</fullName>
    </submittedName>
</protein>
<dbReference type="EMBL" id="SPHZ02000007">
    <property type="protein sequence ID" value="KAF0907823.1"/>
    <property type="molecule type" value="Genomic_DNA"/>
</dbReference>
<evidence type="ECO:0000313" key="4">
    <source>
        <dbReference type="Proteomes" id="UP000479710"/>
    </source>
</evidence>
<evidence type="ECO:0000256" key="2">
    <source>
        <dbReference type="SAM" id="MobiDB-lite"/>
    </source>
</evidence>
<dbReference type="Proteomes" id="UP000479710">
    <property type="component" value="Unassembled WGS sequence"/>
</dbReference>
<keyword evidence="1" id="KW-0175">Coiled coil</keyword>
<organism evidence="3 4">
    <name type="scientific">Oryza meyeriana var. granulata</name>
    <dbReference type="NCBI Taxonomy" id="110450"/>
    <lineage>
        <taxon>Eukaryota</taxon>
        <taxon>Viridiplantae</taxon>
        <taxon>Streptophyta</taxon>
        <taxon>Embryophyta</taxon>
        <taxon>Tracheophyta</taxon>
        <taxon>Spermatophyta</taxon>
        <taxon>Magnoliopsida</taxon>
        <taxon>Liliopsida</taxon>
        <taxon>Poales</taxon>
        <taxon>Poaceae</taxon>
        <taxon>BOP clade</taxon>
        <taxon>Oryzoideae</taxon>
        <taxon>Oryzeae</taxon>
        <taxon>Oryzinae</taxon>
        <taxon>Oryza</taxon>
        <taxon>Oryza meyeriana</taxon>
    </lineage>
</organism>
<dbReference type="AlphaFoldDB" id="A0A6G1D7S5"/>
<accession>A0A6G1D7S5</accession>
<proteinExistence type="predicted"/>
<keyword evidence="4" id="KW-1185">Reference proteome</keyword>
<sequence length="167" mass="18080">MGLHRTEAQPKDAGLAKCLVAPSAHGIRDTDEAVVALPEANLPRHEEAAPDSPPQGGIATPEDEVVSRGIASLRHHDPVLTTSVAWAGWEQARQEQIEAGVGQGEAKHAKAVYDRDIAEVERLNTALEAERDEVVVAREQAVKTAEELQSQWAAFVTLEAWANTRIQ</sequence>
<evidence type="ECO:0000256" key="1">
    <source>
        <dbReference type="SAM" id="Coils"/>
    </source>
</evidence>
<comment type="caution">
    <text evidence="3">The sequence shown here is derived from an EMBL/GenBank/DDBJ whole genome shotgun (WGS) entry which is preliminary data.</text>
</comment>
<name>A0A6G1D7S5_9ORYZ</name>
<feature type="coiled-coil region" evidence="1">
    <location>
        <begin position="110"/>
        <end position="140"/>
    </location>
</feature>
<evidence type="ECO:0000313" key="3">
    <source>
        <dbReference type="EMBL" id="KAF0907823.1"/>
    </source>
</evidence>
<reference evidence="3 4" key="1">
    <citation type="submission" date="2019-11" db="EMBL/GenBank/DDBJ databases">
        <title>Whole genome sequence of Oryza granulata.</title>
        <authorList>
            <person name="Li W."/>
        </authorList>
    </citation>
    <scope>NUCLEOTIDE SEQUENCE [LARGE SCALE GENOMIC DNA]</scope>
    <source>
        <strain evidence="4">cv. Menghai</strain>
        <tissue evidence="3">Leaf</tissue>
    </source>
</reference>
<feature type="region of interest" description="Disordered" evidence="2">
    <location>
        <begin position="44"/>
        <end position="65"/>
    </location>
</feature>
<gene>
    <name evidence="3" type="ORF">E2562_020885</name>
</gene>